<sequence>MHFTQTILSAAMLILPAYAGFPVVNLEFQSYESCPVGYPGQPAMGVPKSVVSMTSTPLSCDKTTVNRDWDVNNYAFKATMDTKDAYTCAGVSIWNNDDCTGEPVFFLPFDGQTEVQGQCLPDMLELGFISFQTECYTDAV</sequence>
<evidence type="ECO:0000256" key="1">
    <source>
        <dbReference type="SAM" id="SignalP"/>
    </source>
</evidence>
<feature type="signal peptide" evidence="1">
    <location>
        <begin position="1"/>
        <end position="19"/>
    </location>
</feature>
<gene>
    <name evidence="2" type="ORF">N7539_002453</name>
</gene>
<keyword evidence="3" id="KW-1185">Reference proteome</keyword>
<dbReference type="AlphaFoldDB" id="A0A9X0BYN6"/>
<feature type="chain" id="PRO_5040761185" evidence="1">
    <location>
        <begin position="20"/>
        <end position="140"/>
    </location>
</feature>
<comment type="caution">
    <text evidence="2">The sequence shown here is derived from an EMBL/GenBank/DDBJ whole genome shotgun (WGS) entry which is preliminary data.</text>
</comment>
<dbReference type="Proteomes" id="UP001148312">
    <property type="component" value="Unassembled WGS sequence"/>
</dbReference>
<accession>A0A9X0BYN6</accession>
<name>A0A9X0BYN6_9EURO</name>
<evidence type="ECO:0000313" key="2">
    <source>
        <dbReference type="EMBL" id="KAJ5490886.1"/>
    </source>
</evidence>
<keyword evidence="1" id="KW-0732">Signal</keyword>
<organism evidence="2 3">
    <name type="scientific">Penicillium diatomitis</name>
    <dbReference type="NCBI Taxonomy" id="2819901"/>
    <lineage>
        <taxon>Eukaryota</taxon>
        <taxon>Fungi</taxon>
        <taxon>Dikarya</taxon>
        <taxon>Ascomycota</taxon>
        <taxon>Pezizomycotina</taxon>
        <taxon>Eurotiomycetes</taxon>
        <taxon>Eurotiomycetidae</taxon>
        <taxon>Eurotiales</taxon>
        <taxon>Aspergillaceae</taxon>
        <taxon>Penicillium</taxon>
    </lineage>
</organism>
<evidence type="ECO:0000313" key="3">
    <source>
        <dbReference type="Proteomes" id="UP001148312"/>
    </source>
</evidence>
<reference evidence="2" key="1">
    <citation type="submission" date="2022-12" db="EMBL/GenBank/DDBJ databases">
        <authorList>
            <person name="Petersen C."/>
        </authorList>
    </citation>
    <scope>NUCLEOTIDE SEQUENCE</scope>
    <source>
        <strain evidence="2">IBT 30728</strain>
    </source>
</reference>
<dbReference type="RefSeq" id="XP_056792015.1">
    <property type="nucleotide sequence ID" value="XM_056932056.1"/>
</dbReference>
<dbReference type="GeneID" id="81622305"/>
<dbReference type="EMBL" id="JAPWDQ010000003">
    <property type="protein sequence ID" value="KAJ5490886.1"/>
    <property type="molecule type" value="Genomic_DNA"/>
</dbReference>
<protein>
    <submittedName>
        <fullName evidence="2">Uncharacterized protein</fullName>
    </submittedName>
</protein>
<proteinExistence type="predicted"/>
<reference evidence="2" key="2">
    <citation type="journal article" date="2023" name="IMA Fungus">
        <title>Comparative genomic study of the Penicillium genus elucidates a diverse pangenome and 15 lateral gene transfer events.</title>
        <authorList>
            <person name="Petersen C."/>
            <person name="Sorensen T."/>
            <person name="Nielsen M.R."/>
            <person name="Sondergaard T.E."/>
            <person name="Sorensen J.L."/>
            <person name="Fitzpatrick D.A."/>
            <person name="Frisvad J.C."/>
            <person name="Nielsen K.L."/>
        </authorList>
    </citation>
    <scope>NUCLEOTIDE SEQUENCE</scope>
    <source>
        <strain evidence="2">IBT 30728</strain>
    </source>
</reference>